<keyword evidence="3" id="KW-1185">Reference proteome</keyword>
<sequence>MLSRLGRLWAIAFLSAFLLGYNPGNYTAWAQSGGRQLPMSRTYQGTSGTNECRTGLRRAIVSSTQDRPGIYKIYPLKKAHSTPNKEG</sequence>
<name>A0A5N6IXK6_9EURO</name>
<proteinExistence type="predicted"/>
<reference evidence="2 3" key="1">
    <citation type="submission" date="2019-04" db="EMBL/GenBank/DDBJ databases">
        <title>Fungal friends and foes A comparative genomics study of 23 Aspergillus species from section Flavi.</title>
        <authorList>
            <consortium name="DOE Joint Genome Institute"/>
            <person name="Kjaerbolling I."/>
            <person name="Vesth T.C."/>
            <person name="Frisvad J.C."/>
            <person name="Nybo J.L."/>
            <person name="Theobald S."/>
            <person name="Kildgaard S."/>
            <person name="Petersen T.I."/>
            <person name="Kuo A."/>
            <person name="Sato A."/>
            <person name="Lyhne E.K."/>
            <person name="Kogle M.E."/>
            <person name="Wiebenga A."/>
            <person name="Kun R.S."/>
            <person name="Lubbers R.J."/>
            <person name="Makela M.R."/>
            <person name="Barry K."/>
            <person name="Chovatia M."/>
            <person name="Clum A."/>
            <person name="Daum C."/>
            <person name="Haridas S."/>
            <person name="He G."/>
            <person name="LaButti K."/>
            <person name="Lipzen A."/>
            <person name="Mondo S."/>
            <person name="Pangilinan J."/>
            <person name="Riley R."/>
            <person name="Salamov A."/>
            <person name="Simmons B.A."/>
            <person name="Magnuson J.K."/>
            <person name="Henrissat B."/>
            <person name="Mortensen U.H."/>
            <person name="Larsen T.O."/>
            <person name="De vries R.P."/>
            <person name="Grigoriev I.V."/>
            <person name="Machida M."/>
            <person name="Baker S.E."/>
            <person name="Andersen M.R."/>
        </authorList>
    </citation>
    <scope>NUCLEOTIDE SEQUENCE [LARGE SCALE GENOMIC DNA]</scope>
    <source>
        <strain evidence="2 3">CBS 117635</strain>
    </source>
</reference>
<dbReference type="AlphaFoldDB" id="A0A5N6IXK6"/>
<feature type="chain" id="PRO_5024803432" evidence="1">
    <location>
        <begin position="21"/>
        <end position="87"/>
    </location>
</feature>
<dbReference type="Proteomes" id="UP000326289">
    <property type="component" value="Unassembled WGS sequence"/>
</dbReference>
<evidence type="ECO:0000313" key="2">
    <source>
        <dbReference type="EMBL" id="KAB8270619.1"/>
    </source>
</evidence>
<keyword evidence="1" id="KW-0732">Signal</keyword>
<gene>
    <name evidence="2" type="ORF">BDV30DRAFT_214812</name>
</gene>
<feature type="signal peptide" evidence="1">
    <location>
        <begin position="1"/>
        <end position="20"/>
    </location>
</feature>
<protein>
    <submittedName>
        <fullName evidence="2">Uncharacterized protein</fullName>
    </submittedName>
</protein>
<dbReference type="EMBL" id="ML732827">
    <property type="protein sequence ID" value="KAB8270619.1"/>
    <property type="molecule type" value="Genomic_DNA"/>
</dbReference>
<organism evidence="2 3">
    <name type="scientific">Aspergillus minisclerotigenes</name>
    <dbReference type="NCBI Taxonomy" id="656917"/>
    <lineage>
        <taxon>Eukaryota</taxon>
        <taxon>Fungi</taxon>
        <taxon>Dikarya</taxon>
        <taxon>Ascomycota</taxon>
        <taxon>Pezizomycotina</taxon>
        <taxon>Eurotiomycetes</taxon>
        <taxon>Eurotiomycetidae</taxon>
        <taxon>Eurotiales</taxon>
        <taxon>Aspergillaceae</taxon>
        <taxon>Aspergillus</taxon>
        <taxon>Aspergillus subgen. Circumdati</taxon>
    </lineage>
</organism>
<evidence type="ECO:0000256" key="1">
    <source>
        <dbReference type="SAM" id="SignalP"/>
    </source>
</evidence>
<evidence type="ECO:0000313" key="3">
    <source>
        <dbReference type="Proteomes" id="UP000326289"/>
    </source>
</evidence>
<accession>A0A5N6IXK6</accession>